<reference evidence="3" key="2">
    <citation type="submission" date="2021-12" db="EMBL/GenBank/DDBJ databases">
        <title>Resequencing data analysis of finger millet.</title>
        <authorList>
            <person name="Hatakeyama M."/>
            <person name="Aluri S."/>
            <person name="Balachadran M.T."/>
            <person name="Sivarajan S.R."/>
            <person name="Poveda L."/>
            <person name="Shimizu-Inatsugi R."/>
            <person name="Schlapbach R."/>
            <person name="Sreeman S.M."/>
            <person name="Shimizu K.K."/>
        </authorList>
    </citation>
    <scope>NUCLEOTIDE SEQUENCE</scope>
</reference>
<name>A0AAV5BTN7_ELECO</name>
<gene>
    <name evidence="3" type="primary">ga05993</name>
    <name evidence="3" type="ORF">PR202_ga05993</name>
</gene>
<dbReference type="InterPro" id="IPR000555">
    <property type="entry name" value="JAMM/MPN+_dom"/>
</dbReference>
<dbReference type="PROSITE" id="PS50249">
    <property type="entry name" value="MPN"/>
    <property type="match status" value="1"/>
</dbReference>
<dbReference type="Gene3D" id="3.40.140.10">
    <property type="entry name" value="Cytidine Deaminase, domain 2"/>
    <property type="match status" value="1"/>
</dbReference>
<proteinExistence type="predicted"/>
<protein>
    <recommendedName>
        <fullName evidence="2">MPN domain-containing protein</fullName>
    </recommendedName>
</protein>
<dbReference type="Pfam" id="PF01398">
    <property type="entry name" value="JAB"/>
    <property type="match status" value="1"/>
</dbReference>
<feature type="domain" description="MPN" evidence="2">
    <location>
        <begin position="76"/>
        <end position="157"/>
    </location>
</feature>
<feature type="region of interest" description="Disordered" evidence="1">
    <location>
        <begin position="1"/>
        <end position="20"/>
    </location>
</feature>
<dbReference type="EMBL" id="BQKI01000002">
    <property type="protein sequence ID" value="GJM89774.1"/>
    <property type="molecule type" value="Genomic_DNA"/>
</dbReference>
<evidence type="ECO:0000313" key="3">
    <source>
        <dbReference type="EMBL" id="GJM89774.1"/>
    </source>
</evidence>
<reference evidence="3" key="1">
    <citation type="journal article" date="2018" name="DNA Res.">
        <title>Multiple hybrid de novo genome assembly of finger millet, an orphan allotetraploid crop.</title>
        <authorList>
            <person name="Hatakeyama M."/>
            <person name="Aluri S."/>
            <person name="Balachadran M.T."/>
            <person name="Sivarajan S.R."/>
            <person name="Patrignani A."/>
            <person name="Gruter S."/>
            <person name="Poveda L."/>
            <person name="Shimizu-Inatsugi R."/>
            <person name="Baeten J."/>
            <person name="Francoijs K.J."/>
            <person name="Nataraja K.N."/>
            <person name="Reddy Y.A.N."/>
            <person name="Phadnis S."/>
            <person name="Ravikumar R.L."/>
            <person name="Schlapbach R."/>
            <person name="Sreeman S.M."/>
            <person name="Shimizu K.K."/>
        </authorList>
    </citation>
    <scope>NUCLEOTIDE SEQUENCE</scope>
</reference>
<accession>A0AAV5BTN7</accession>
<comment type="caution">
    <text evidence="3">The sequence shown here is derived from an EMBL/GenBank/DDBJ whole genome shotgun (WGS) entry which is preliminary data.</text>
</comment>
<keyword evidence="4" id="KW-1185">Reference proteome</keyword>
<evidence type="ECO:0000256" key="1">
    <source>
        <dbReference type="SAM" id="MobiDB-lite"/>
    </source>
</evidence>
<evidence type="ECO:0000259" key="2">
    <source>
        <dbReference type="PROSITE" id="PS50249"/>
    </source>
</evidence>
<evidence type="ECO:0000313" key="4">
    <source>
        <dbReference type="Proteomes" id="UP001054889"/>
    </source>
</evidence>
<organism evidence="3 4">
    <name type="scientific">Eleusine coracana subsp. coracana</name>
    <dbReference type="NCBI Taxonomy" id="191504"/>
    <lineage>
        <taxon>Eukaryota</taxon>
        <taxon>Viridiplantae</taxon>
        <taxon>Streptophyta</taxon>
        <taxon>Embryophyta</taxon>
        <taxon>Tracheophyta</taxon>
        <taxon>Spermatophyta</taxon>
        <taxon>Magnoliopsida</taxon>
        <taxon>Liliopsida</taxon>
        <taxon>Poales</taxon>
        <taxon>Poaceae</taxon>
        <taxon>PACMAD clade</taxon>
        <taxon>Chloridoideae</taxon>
        <taxon>Cynodonteae</taxon>
        <taxon>Eleusininae</taxon>
        <taxon>Eleusine</taxon>
    </lineage>
</organism>
<dbReference type="Proteomes" id="UP001054889">
    <property type="component" value="Unassembled WGS sequence"/>
</dbReference>
<dbReference type="GO" id="GO:0008237">
    <property type="term" value="F:metallopeptidase activity"/>
    <property type="evidence" value="ECO:0007669"/>
    <property type="project" value="InterPro"/>
</dbReference>
<sequence>MEVAAAGRAQASSGAMAGPAGARQAAVAQVPRLAEEEGAAMDEAARNRSFTARGLGGVHDIAPPSLSSAAPSPAVLMLEASVVINIRNAYLGRPHEKKETLIGTLLGFVHPDGTVHVRNSYVVPHIASTHQVAFDVEIHRVMHTVFQKANPEDAIVG</sequence>
<dbReference type="AlphaFoldDB" id="A0AAV5BTN7"/>
<dbReference type="InterPro" id="IPR037518">
    <property type="entry name" value="MPN"/>
</dbReference>